<evidence type="ECO:0000313" key="1">
    <source>
        <dbReference type="EMBL" id="GFY88889.1"/>
    </source>
</evidence>
<name>A0A7J0ESB9_9ERIC</name>
<organism evidence="1 2">
    <name type="scientific">Actinidia rufa</name>
    <dbReference type="NCBI Taxonomy" id="165716"/>
    <lineage>
        <taxon>Eukaryota</taxon>
        <taxon>Viridiplantae</taxon>
        <taxon>Streptophyta</taxon>
        <taxon>Embryophyta</taxon>
        <taxon>Tracheophyta</taxon>
        <taxon>Spermatophyta</taxon>
        <taxon>Magnoliopsida</taxon>
        <taxon>eudicotyledons</taxon>
        <taxon>Gunneridae</taxon>
        <taxon>Pentapetalae</taxon>
        <taxon>asterids</taxon>
        <taxon>Ericales</taxon>
        <taxon>Actinidiaceae</taxon>
        <taxon>Actinidia</taxon>
    </lineage>
</organism>
<protein>
    <submittedName>
        <fullName evidence="1">Uncharacterized protein</fullName>
    </submittedName>
</protein>
<proteinExistence type="predicted"/>
<keyword evidence="2" id="KW-1185">Reference proteome</keyword>
<gene>
    <name evidence="1" type="ORF">Acr_06g0008290</name>
</gene>
<accession>A0A7J0ESB9</accession>
<sequence length="125" mass="14451">MEPPPNPTRGYLTLATCARKETLPIGVRPLQPPWRGDETKDKRPFIDEEWRAMQRRSRHNHQAVKYGSRVREFQSKKRRMPYKGCTMNVGDIVEHLILTMNGKVETGEVETGEVHLIVMFTSSSE</sequence>
<evidence type="ECO:0000313" key="2">
    <source>
        <dbReference type="Proteomes" id="UP000585474"/>
    </source>
</evidence>
<dbReference type="AlphaFoldDB" id="A0A7J0ESB9"/>
<reference evidence="1 2" key="1">
    <citation type="submission" date="2019-07" db="EMBL/GenBank/DDBJ databases">
        <title>De Novo Assembly of kiwifruit Actinidia rufa.</title>
        <authorList>
            <person name="Sugita-Konishi S."/>
            <person name="Sato K."/>
            <person name="Mori E."/>
            <person name="Abe Y."/>
            <person name="Kisaki G."/>
            <person name="Hamano K."/>
            <person name="Suezawa K."/>
            <person name="Otani M."/>
            <person name="Fukuda T."/>
            <person name="Manabe T."/>
            <person name="Gomi K."/>
            <person name="Tabuchi M."/>
            <person name="Akimitsu K."/>
            <person name="Kataoka I."/>
        </authorList>
    </citation>
    <scope>NUCLEOTIDE SEQUENCE [LARGE SCALE GENOMIC DNA]</scope>
    <source>
        <strain evidence="2">cv. Fuchu</strain>
    </source>
</reference>
<dbReference type="Proteomes" id="UP000585474">
    <property type="component" value="Unassembled WGS sequence"/>
</dbReference>
<comment type="caution">
    <text evidence="1">The sequence shown here is derived from an EMBL/GenBank/DDBJ whole genome shotgun (WGS) entry which is preliminary data.</text>
</comment>
<dbReference type="EMBL" id="BJWL01000006">
    <property type="protein sequence ID" value="GFY88889.1"/>
    <property type="molecule type" value="Genomic_DNA"/>
</dbReference>